<proteinExistence type="predicted"/>
<gene>
    <name evidence="1" type="ORF">F4821DRAFT_255018</name>
</gene>
<evidence type="ECO:0000313" key="1">
    <source>
        <dbReference type="EMBL" id="KAI6091201.1"/>
    </source>
</evidence>
<accession>A0ACC0DEH0</accession>
<evidence type="ECO:0000313" key="2">
    <source>
        <dbReference type="Proteomes" id="UP001497680"/>
    </source>
</evidence>
<dbReference type="Proteomes" id="UP001497680">
    <property type="component" value="Unassembled WGS sequence"/>
</dbReference>
<sequence length="395" mass="43951">MAIGLCSLRLLCVHELAYLQNPKHGCPQTPPVIQAHPQSCRSAVFTTSRRTCIFAPYLHPHAVFASSRRICILAPSFRPRAAFTSSRRLRTANVYNQLASRFTMDSIPPANPNGTLGQANIAQGPAQAVLFLQNAGPPVQPQAAQPQAAQPQAGRGGRRPRPNDPNVLINAFYEQFNGPQNPPLLTASQQVESCTGCGDQYPLNHLIKLDCNHYYCKGDCMDRMVRTSLYSLQFQPVRCCNEITVQQLTEMNLDNHYAAHYAIRLEEAQSQSADRLYCHHTMCRDYIPYGLRGKRAGTCIRCHRKTCKSCHQKSHFGACDRSALEADRQALEPVHQLAREEGWQVCPNCHVIVDKMDGCDEIICACGAHFCYTCGRLYGVDREHDEGGCPLSPLV</sequence>
<dbReference type="EMBL" id="MU394287">
    <property type="protein sequence ID" value="KAI6091201.1"/>
    <property type="molecule type" value="Genomic_DNA"/>
</dbReference>
<comment type="caution">
    <text evidence="1">The sequence shown here is derived from an EMBL/GenBank/DDBJ whole genome shotgun (WGS) entry which is preliminary data.</text>
</comment>
<name>A0ACC0DEH0_9PEZI</name>
<organism evidence="1 2">
    <name type="scientific">Hypoxylon rubiginosum</name>
    <dbReference type="NCBI Taxonomy" id="110542"/>
    <lineage>
        <taxon>Eukaryota</taxon>
        <taxon>Fungi</taxon>
        <taxon>Dikarya</taxon>
        <taxon>Ascomycota</taxon>
        <taxon>Pezizomycotina</taxon>
        <taxon>Sordariomycetes</taxon>
        <taxon>Xylariomycetidae</taxon>
        <taxon>Xylariales</taxon>
        <taxon>Hypoxylaceae</taxon>
        <taxon>Hypoxylon</taxon>
    </lineage>
</organism>
<reference evidence="1 2" key="1">
    <citation type="journal article" date="2022" name="New Phytol.">
        <title>Ecological generalism drives hyperdiversity of secondary metabolite gene clusters in xylarialean endophytes.</title>
        <authorList>
            <person name="Franco M.E.E."/>
            <person name="Wisecaver J.H."/>
            <person name="Arnold A.E."/>
            <person name="Ju Y.M."/>
            <person name="Slot J.C."/>
            <person name="Ahrendt S."/>
            <person name="Moore L.P."/>
            <person name="Eastman K.E."/>
            <person name="Scott K."/>
            <person name="Konkel Z."/>
            <person name="Mondo S.J."/>
            <person name="Kuo A."/>
            <person name="Hayes R.D."/>
            <person name="Haridas S."/>
            <person name="Andreopoulos B."/>
            <person name="Riley R."/>
            <person name="LaButti K."/>
            <person name="Pangilinan J."/>
            <person name="Lipzen A."/>
            <person name="Amirebrahimi M."/>
            <person name="Yan J."/>
            <person name="Adam C."/>
            <person name="Keymanesh K."/>
            <person name="Ng V."/>
            <person name="Louie K."/>
            <person name="Northen T."/>
            <person name="Drula E."/>
            <person name="Henrissat B."/>
            <person name="Hsieh H.M."/>
            <person name="Youens-Clark K."/>
            <person name="Lutzoni F."/>
            <person name="Miadlikowska J."/>
            <person name="Eastwood D.C."/>
            <person name="Hamelin R.C."/>
            <person name="Grigoriev I.V."/>
            <person name="U'Ren J.M."/>
        </authorList>
    </citation>
    <scope>NUCLEOTIDE SEQUENCE [LARGE SCALE GENOMIC DNA]</scope>
    <source>
        <strain evidence="1 2">ER1909</strain>
    </source>
</reference>
<protein>
    <submittedName>
        <fullName evidence="1">Uncharacterized protein</fullName>
    </submittedName>
</protein>
<keyword evidence="2" id="KW-1185">Reference proteome</keyword>